<dbReference type="GO" id="GO:0005615">
    <property type="term" value="C:extracellular space"/>
    <property type="evidence" value="ECO:0007669"/>
    <property type="project" value="TreeGrafter"/>
</dbReference>
<dbReference type="GO" id="GO:0042421">
    <property type="term" value="P:norepinephrine biosynthetic process"/>
    <property type="evidence" value="ECO:0007669"/>
    <property type="project" value="TreeGrafter"/>
</dbReference>
<feature type="non-terminal residue" evidence="3">
    <location>
        <position position="187"/>
    </location>
</feature>
<dbReference type="GO" id="GO:0004500">
    <property type="term" value="F:dopamine beta-monooxygenase activity"/>
    <property type="evidence" value="ECO:0007669"/>
    <property type="project" value="InterPro"/>
</dbReference>
<dbReference type="InterPro" id="IPR008977">
    <property type="entry name" value="PHM/PNGase_F_dom_sf"/>
</dbReference>
<evidence type="ECO:0000259" key="2">
    <source>
        <dbReference type="Pfam" id="PF01082"/>
    </source>
</evidence>
<dbReference type="GO" id="GO:0030667">
    <property type="term" value="C:secretory granule membrane"/>
    <property type="evidence" value="ECO:0007669"/>
    <property type="project" value="TreeGrafter"/>
</dbReference>
<feature type="domain" description="Copper type II ascorbate-dependent monooxygenase N-terminal" evidence="2">
    <location>
        <begin position="5"/>
        <end position="43"/>
    </location>
</feature>
<dbReference type="GO" id="GO:0006589">
    <property type="term" value="P:octopamine biosynthetic process"/>
    <property type="evidence" value="ECO:0007669"/>
    <property type="project" value="TreeGrafter"/>
</dbReference>
<evidence type="ECO:0000256" key="1">
    <source>
        <dbReference type="SAM" id="MobiDB-lite"/>
    </source>
</evidence>
<dbReference type="EMBL" id="OC927751">
    <property type="protein sequence ID" value="CAD7657398.1"/>
    <property type="molecule type" value="Genomic_DNA"/>
</dbReference>
<evidence type="ECO:0000313" key="4">
    <source>
        <dbReference type="Proteomes" id="UP000728032"/>
    </source>
</evidence>
<organism evidence="3">
    <name type="scientific">Oppiella nova</name>
    <dbReference type="NCBI Taxonomy" id="334625"/>
    <lineage>
        <taxon>Eukaryota</taxon>
        <taxon>Metazoa</taxon>
        <taxon>Ecdysozoa</taxon>
        <taxon>Arthropoda</taxon>
        <taxon>Chelicerata</taxon>
        <taxon>Arachnida</taxon>
        <taxon>Acari</taxon>
        <taxon>Acariformes</taxon>
        <taxon>Sarcoptiformes</taxon>
        <taxon>Oribatida</taxon>
        <taxon>Brachypylina</taxon>
        <taxon>Oppioidea</taxon>
        <taxon>Oppiidae</taxon>
        <taxon>Oppiella</taxon>
    </lineage>
</organism>
<dbReference type="PANTHER" id="PTHR10157:SF23">
    <property type="entry name" value="MOXD1 HOMOLOG 1"/>
    <property type="match status" value="1"/>
</dbReference>
<dbReference type="EMBL" id="CAJPVJ010012926">
    <property type="protein sequence ID" value="CAG2174584.1"/>
    <property type="molecule type" value="Genomic_DNA"/>
</dbReference>
<dbReference type="InterPro" id="IPR000945">
    <property type="entry name" value="DBH-like"/>
</dbReference>
<dbReference type="Pfam" id="PF01082">
    <property type="entry name" value="Cu2_monooxygen"/>
    <property type="match status" value="1"/>
</dbReference>
<name>A0A7R9MCA5_9ACAR</name>
<accession>A0A7R9MCA5</accession>
<dbReference type="SUPFAM" id="SSF49742">
    <property type="entry name" value="PHM/PNGase F"/>
    <property type="match status" value="1"/>
</dbReference>
<dbReference type="AlphaFoldDB" id="A0A7R9MCA5"/>
<dbReference type="Gene3D" id="2.60.120.310">
    <property type="entry name" value="Copper type II, ascorbate-dependent monooxygenase, N-terminal domain"/>
    <property type="match status" value="1"/>
</dbReference>
<proteinExistence type="predicted"/>
<dbReference type="GO" id="GO:0042420">
    <property type="term" value="P:dopamine catabolic process"/>
    <property type="evidence" value="ECO:0007669"/>
    <property type="project" value="TreeGrafter"/>
</dbReference>
<sequence length="187" mass="21206">MCGQVWATGGDAFNLPENVGMPIAEDEETTYFLFEIHYDNPELMGGLYDSSGLRLLYTRKVQYRLCFWSKDRFETQIMKIPFVSFIWLMDIQGMEAIFIWQIMGAIRRFQCNYSRLKSASDSDGTQSDDSDSDDDSGHSGHSGHPPIYSGGGHGRCPYAKHYGENDDSYDDLQDSPQQIDSNANKPK</sequence>
<feature type="region of interest" description="Disordered" evidence="1">
    <location>
        <begin position="118"/>
        <end position="187"/>
    </location>
</feature>
<reference evidence="3" key="1">
    <citation type="submission" date="2020-11" db="EMBL/GenBank/DDBJ databases">
        <authorList>
            <person name="Tran Van P."/>
        </authorList>
    </citation>
    <scope>NUCLEOTIDE SEQUENCE</scope>
</reference>
<evidence type="ECO:0000313" key="3">
    <source>
        <dbReference type="EMBL" id="CAD7657398.1"/>
    </source>
</evidence>
<dbReference type="OrthoDB" id="10003276at2759"/>
<protein>
    <recommendedName>
        <fullName evidence="2">Copper type II ascorbate-dependent monooxygenase N-terminal domain-containing protein</fullName>
    </recommendedName>
</protein>
<keyword evidence="4" id="KW-1185">Reference proteome</keyword>
<dbReference type="InterPro" id="IPR000323">
    <property type="entry name" value="Cu2_ascorb_mOase_N"/>
</dbReference>
<dbReference type="GO" id="GO:0005507">
    <property type="term" value="F:copper ion binding"/>
    <property type="evidence" value="ECO:0007669"/>
    <property type="project" value="InterPro"/>
</dbReference>
<feature type="compositionally biased region" description="Polar residues" evidence="1">
    <location>
        <begin position="174"/>
        <end position="187"/>
    </location>
</feature>
<gene>
    <name evidence="3" type="ORF">ONB1V03_LOCUS14028</name>
</gene>
<dbReference type="PANTHER" id="PTHR10157">
    <property type="entry name" value="DOPAMINE BETA HYDROXYLASE RELATED"/>
    <property type="match status" value="1"/>
</dbReference>
<dbReference type="Proteomes" id="UP000728032">
    <property type="component" value="Unassembled WGS sequence"/>
</dbReference>
<dbReference type="InterPro" id="IPR036939">
    <property type="entry name" value="Cu2_ascorb_mOase_N_sf"/>
</dbReference>